<dbReference type="SUPFAM" id="SSF51412">
    <property type="entry name" value="Inosine monophosphate dehydrogenase (IMPDH)"/>
    <property type="match status" value="1"/>
</dbReference>
<keyword evidence="5" id="KW-1185">Reference proteome</keyword>
<keyword evidence="2" id="KW-0288">FMN</keyword>
<reference evidence="4 5" key="1">
    <citation type="submission" date="2014-02" db="EMBL/GenBank/DDBJ databases">
        <title>Diversity of Thermotogales isolates from hydrothermal vents.</title>
        <authorList>
            <person name="Haverkamp T.H.A."/>
            <person name="Lossouarn J."/>
            <person name="Geslin C."/>
            <person name="Nesbo C.L."/>
        </authorList>
    </citation>
    <scope>NUCLEOTIDE SEQUENCE [LARGE SCALE GENOMIC DNA]</scope>
    <source>
        <strain evidence="4 5">431</strain>
    </source>
</reference>
<dbReference type="PANTHER" id="PTHR32332:SF18">
    <property type="entry name" value="2-NITROPROPANE DIOXYGENASE"/>
    <property type="match status" value="1"/>
</dbReference>
<dbReference type="PANTHER" id="PTHR32332">
    <property type="entry name" value="2-NITROPROPANE DIOXYGENASE"/>
    <property type="match status" value="1"/>
</dbReference>
<evidence type="ECO:0000313" key="4">
    <source>
        <dbReference type="EMBL" id="APT74034.1"/>
    </source>
</evidence>
<keyword evidence="3" id="KW-0560">Oxidoreductase</keyword>
<protein>
    <submittedName>
        <fullName evidence="4">2-nitropropane dioxygenase</fullName>
    </submittedName>
</protein>
<accession>A0ABN4UXG7</accession>
<dbReference type="Pfam" id="PF03060">
    <property type="entry name" value="NMO"/>
    <property type="match status" value="1"/>
</dbReference>
<dbReference type="InterPro" id="IPR013785">
    <property type="entry name" value="Aldolase_TIM"/>
</dbReference>
<dbReference type="GO" id="GO:0051213">
    <property type="term" value="F:dioxygenase activity"/>
    <property type="evidence" value="ECO:0007669"/>
    <property type="project" value="UniProtKB-KW"/>
</dbReference>
<dbReference type="InterPro" id="IPR004136">
    <property type="entry name" value="NMO"/>
</dbReference>
<keyword evidence="4" id="KW-0223">Dioxygenase</keyword>
<dbReference type="Gene3D" id="3.20.20.70">
    <property type="entry name" value="Aldolase class I"/>
    <property type="match status" value="1"/>
</dbReference>
<evidence type="ECO:0000256" key="2">
    <source>
        <dbReference type="ARBA" id="ARBA00022643"/>
    </source>
</evidence>
<name>A0ABN4UXG7_9BACT</name>
<gene>
    <name evidence="4" type="ORF">BW47_05640</name>
</gene>
<dbReference type="EMBL" id="CP007389">
    <property type="protein sequence ID" value="APT74034.1"/>
    <property type="molecule type" value="Genomic_DNA"/>
</dbReference>
<evidence type="ECO:0000256" key="3">
    <source>
        <dbReference type="ARBA" id="ARBA00023002"/>
    </source>
</evidence>
<dbReference type="RefSeq" id="WP_012057275.1">
    <property type="nucleotide sequence ID" value="NZ_CP007389.1"/>
</dbReference>
<sequence length="361" mass="39969">MSIMPNLRFGNLVARLPIIQGGMSVGISLSNLSSAVANEGGIGVIGAAGIGMLEKDFETNFRKANIRALRKEIRKARSKTDGIIGVNIMVALSDFTELFETAIEEKIDIIFMGAGLPLEIPIQKLKKSSTKIVPIVSSERAAKIILKYYIKHYGILPDGFVVEGPKAGGHLGFKKEQIFDQEYALEKIILKVISVVREYEEKYKKKIPVIAAGGIFSGKDIYKFLKIGADGVQMATRFVATEECDASEKFKEMYLKCKKEDIVIIDSPVGLPGRAIKNTFLDKVKAGITRPIKCPWKCLKTCDFRKAPYCIAKALTKAKLGFLKEGFAFAGENAFKIKEIISVKKLMEELKREFKNAALEM</sequence>
<proteinExistence type="predicted"/>
<dbReference type="Proteomes" id="UP000185490">
    <property type="component" value="Chromosome"/>
</dbReference>
<keyword evidence="1" id="KW-0285">Flavoprotein</keyword>
<dbReference type="CDD" id="cd04730">
    <property type="entry name" value="NPD_like"/>
    <property type="match status" value="1"/>
</dbReference>
<evidence type="ECO:0000256" key="1">
    <source>
        <dbReference type="ARBA" id="ARBA00022630"/>
    </source>
</evidence>
<organism evidence="4 5">
    <name type="scientific">Thermosipho melanesiensis</name>
    <dbReference type="NCBI Taxonomy" id="46541"/>
    <lineage>
        <taxon>Bacteria</taxon>
        <taxon>Thermotogati</taxon>
        <taxon>Thermotogota</taxon>
        <taxon>Thermotogae</taxon>
        <taxon>Thermotogales</taxon>
        <taxon>Fervidobacteriaceae</taxon>
        <taxon>Thermosipho</taxon>
    </lineage>
</organism>
<evidence type="ECO:0000313" key="5">
    <source>
        <dbReference type="Proteomes" id="UP000185490"/>
    </source>
</evidence>